<dbReference type="GeneTree" id="ENSGT00940000160243"/>
<dbReference type="GO" id="GO:0030513">
    <property type="term" value="P:positive regulation of BMP signaling pathway"/>
    <property type="evidence" value="ECO:0007669"/>
    <property type="project" value="TreeGrafter"/>
</dbReference>
<evidence type="ECO:0000256" key="2">
    <source>
        <dbReference type="ARBA" id="ARBA00022525"/>
    </source>
</evidence>
<evidence type="ECO:0000256" key="3">
    <source>
        <dbReference type="ARBA" id="ARBA00022729"/>
    </source>
</evidence>
<evidence type="ECO:0000313" key="5">
    <source>
        <dbReference type="Ensembl" id="ENSEBUP00000016458.1"/>
    </source>
</evidence>
<dbReference type="GO" id="GO:0005576">
    <property type="term" value="C:extracellular region"/>
    <property type="evidence" value="ECO:0007669"/>
    <property type="project" value="UniProtKB-SubCell"/>
</dbReference>
<keyword evidence="6" id="KW-1185">Reference proteome</keyword>
<sequence length="151" mass="16874">MCLTNSVRVKIGTGPHKNVAETTEVALRLKSIDVQLLRNWVVMVDGKAVSLPYVHKSISVEQQMGVILLNTQLGIKMQWNSRGRLELSLPNLYWGQLCGLCGNFNGKPHDDQTLRTLEPAHSDAQFGTSWQVSLELPSHSTLHSQDPHSRH</sequence>
<accession>A0A8C4WWZ6</accession>
<evidence type="ECO:0000313" key="6">
    <source>
        <dbReference type="Proteomes" id="UP000694388"/>
    </source>
</evidence>
<dbReference type="PANTHER" id="PTHR46698">
    <property type="entry name" value="CROSSVEINLESS 2"/>
    <property type="match status" value="1"/>
</dbReference>
<organism evidence="5 6">
    <name type="scientific">Eptatretus burgeri</name>
    <name type="common">Inshore hagfish</name>
    <dbReference type="NCBI Taxonomy" id="7764"/>
    <lineage>
        <taxon>Eukaryota</taxon>
        <taxon>Metazoa</taxon>
        <taxon>Chordata</taxon>
        <taxon>Craniata</taxon>
        <taxon>Vertebrata</taxon>
        <taxon>Cyclostomata</taxon>
        <taxon>Myxini</taxon>
        <taxon>Myxiniformes</taxon>
        <taxon>Myxinidae</taxon>
        <taxon>Eptatretinae</taxon>
        <taxon>Eptatretus</taxon>
    </lineage>
</organism>
<dbReference type="Ensembl" id="ENSEBUT00000017034.1">
    <property type="protein sequence ID" value="ENSEBUP00000016458.1"/>
    <property type="gene ID" value="ENSEBUG00000010333.1"/>
</dbReference>
<dbReference type="Pfam" id="PF00094">
    <property type="entry name" value="VWD"/>
    <property type="match status" value="1"/>
</dbReference>
<dbReference type="InterPro" id="IPR001846">
    <property type="entry name" value="VWF_type-D"/>
</dbReference>
<reference evidence="5" key="1">
    <citation type="submission" date="2025-08" db="UniProtKB">
        <authorList>
            <consortium name="Ensembl"/>
        </authorList>
    </citation>
    <scope>IDENTIFICATION</scope>
</reference>
<reference evidence="5" key="2">
    <citation type="submission" date="2025-09" db="UniProtKB">
        <authorList>
            <consortium name="Ensembl"/>
        </authorList>
    </citation>
    <scope>IDENTIFICATION</scope>
</reference>
<dbReference type="PROSITE" id="PS51233">
    <property type="entry name" value="VWFD"/>
    <property type="match status" value="1"/>
</dbReference>
<evidence type="ECO:0000256" key="1">
    <source>
        <dbReference type="ARBA" id="ARBA00004613"/>
    </source>
</evidence>
<comment type="subcellular location">
    <subcellularLocation>
        <location evidence="1">Secreted</location>
    </subcellularLocation>
</comment>
<proteinExistence type="predicted"/>
<name>A0A8C4WWZ6_EPTBU</name>
<feature type="domain" description="VWFD" evidence="4">
    <location>
        <begin position="1"/>
        <end position="139"/>
    </location>
</feature>
<dbReference type="InterPro" id="IPR052424">
    <property type="entry name" value="Kielin_Chordin-BMP_Reg"/>
</dbReference>
<dbReference type="PANTHER" id="PTHR46698:SF6">
    <property type="entry name" value="KIELIN_CHORDIN-LIKE PROTEIN"/>
    <property type="match status" value="1"/>
</dbReference>
<protein>
    <recommendedName>
        <fullName evidence="4">VWFD domain-containing protein</fullName>
    </recommendedName>
</protein>
<dbReference type="Proteomes" id="UP000694388">
    <property type="component" value="Unplaced"/>
</dbReference>
<dbReference type="AlphaFoldDB" id="A0A8C4WWZ6"/>
<keyword evidence="3" id="KW-0732">Signal</keyword>
<evidence type="ECO:0000259" key="4">
    <source>
        <dbReference type="PROSITE" id="PS51233"/>
    </source>
</evidence>
<keyword evidence="2" id="KW-0964">Secreted</keyword>